<comment type="caution">
    <text evidence="1">The sequence shown here is derived from an EMBL/GenBank/DDBJ whole genome shotgun (WGS) entry which is preliminary data.</text>
</comment>
<dbReference type="VEuPathDB" id="FungiDB:PC110_g21225"/>
<gene>
    <name evidence="1" type="ORF">PC110_g21225</name>
</gene>
<organism evidence="1 2">
    <name type="scientific">Phytophthora cactorum</name>
    <dbReference type="NCBI Taxonomy" id="29920"/>
    <lineage>
        <taxon>Eukaryota</taxon>
        <taxon>Sar</taxon>
        <taxon>Stramenopiles</taxon>
        <taxon>Oomycota</taxon>
        <taxon>Peronosporomycetes</taxon>
        <taxon>Peronosporales</taxon>
        <taxon>Peronosporaceae</taxon>
        <taxon>Phytophthora</taxon>
    </lineage>
</organism>
<protein>
    <submittedName>
        <fullName evidence="1">Uncharacterized protein</fullName>
    </submittedName>
</protein>
<dbReference type="EMBL" id="MJFZ01001347">
    <property type="protein sequence ID" value="RAW22335.1"/>
    <property type="molecule type" value="Genomic_DNA"/>
</dbReference>
<proteinExistence type="predicted"/>
<dbReference type="PANTHER" id="PTHR40866:SF1">
    <property type="entry name" value="BED-TYPE DOMAIN-CONTAINING PROTEIN"/>
    <property type="match status" value="1"/>
</dbReference>
<sequence>MGAAAPAATSTLVPWIQQGSLTLFGWMRWVVMCNLPLHFCENLESRRYTKLELIGQEQLRNGIQSVVRFIVGGVAAEMPAKFGLMLDGFSFDSEHYITVYGCYNFNGKAQYSLLAMAPLVADPSTDRSVASHVAFLREMLTRDYSKRLDDCLLVVRDNCTRAPIAHSPHFEAACVKVLAGKADELARAEATSLRPFVVEDAITETAPMEPEKSPSFVEQLKKHRKLETRASTRYQLISAIPPTSNHVERLFSIAR</sequence>
<accession>A0A329RCH0</accession>
<evidence type="ECO:0000313" key="2">
    <source>
        <dbReference type="Proteomes" id="UP000251314"/>
    </source>
</evidence>
<name>A0A329RCH0_9STRA</name>
<keyword evidence="2" id="KW-1185">Reference proteome</keyword>
<dbReference type="AlphaFoldDB" id="A0A329RCH0"/>
<reference evidence="1 2" key="1">
    <citation type="submission" date="2018-01" db="EMBL/GenBank/DDBJ databases">
        <title>Draft genome of the strawberry crown rot pathogen Phytophthora cactorum.</title>
        <authorList>
            <person name="Armitage A.D."/>
            <person name="Lysoe E."/>
            <person name="Nellist C.F."/>
            <person name="Harrison R.J."/>
            <person name="Brurberg M.B."/>
        </authorList>
    </citation>
    <scope>NUCLEOTIDE SEQUENCE [LARGE SCALE GENOMIC DNA]</scope>
    <source>
        <strain evidence="1 2">10300</strain>
    </source>
</reference>
<dbReference type="OrthoDB" id="125057at2759"/>
<dbReference type="Proteomes" id="UP000251314">
    <property type="component" value="Unassembled WGS sequence"/>
</dbReference>
<evidence type="ECO:0000313" key="1">
    <source>
        <dbReference type="EMBL" id="RAW22335.1"/>
    </source>
</evidence>
<dbReference type="PANTHER" id="PTHR40866">
    <property type="entry name" value="BED-TYPE DOMAIN-CONTAINING PROTEIN"/>
    <property type="match status" value="1"/>
</dbReference>